<dbReference type="InterPro" id="IPR051310">
    <property type="entry name" value="MCP_chemotaxis"/>
</dbReference>
<reference evidence="9" key="2">
    <citation type="submission" date="2020-09" db="EMBL/GenBank/DDBJ databases">
        <authorList>
            <person name="Sun Q."/>
            <person name="Zhou Y."/>
        </authorList>
    </citation>
    <scope>NUCLEOTIDE SEQUENCE</scope>
    <source>
        <strain evidence="9">CGMCC 1.15367</strain>
    </source>
</reference>
<keyword evidence="10" id="KW-1185">Reference proteome</keyword>
<feature type="transmembrane region" description="Helical" evidence="6">
    <location>
        <begin position="12"/>
        <end position="32"/>
    </location>
</feature>
<feature type="transmembrane region" description="Helical" evidence="6">
    <location>
        <begin position="93"/>
        <end position="110"/>
    </location>
</feature>
<comment type="subcellular location">
    <subcellularLocation>
        <location evidence="1">Membrane</location>
    </subcellularLocation>
</comment>
<evidence type="ECO:0000313" key="10">
    <source>
        <dbReference type="Proteomes" id="UP000644699"/>
    </source>
</evidence>
<gene>
    <name evidence="9" type="ORF">GCM10011390_25790</name>
</gene>
<name>A0A917E5A9_9HYPH</name>
<feature type="transmembrane region" description="Helical" evidence="6">
    <location>
        <begin position="147"/>
        <end position="166"/>
    </location>
</feature>
<dbReference type="CDD" id="cd11386">
    <property type="entry name" value="MCP_signal"/>
    <property type="match status" value="1"/>
</dbReference>
<evidence type="ECO:0000256" key="5">
    <source>
        <dbReference type="SAM" id="Coils"/>
    </source>
</evidence>
<comment type="similarity">
    <text evidence="3">Belongs to the methyl-accepting chemotaxis (MCP) protein family.</text>
</comment>
<organism evidence="9 10">
    <name type="scientific">Aureimonas endophytica</name>
    <dbReference type="NCBI Taxonomy" id="2027858"/>
    <lineage>
        <taxon>Bacteria</taxon>
        <taxon>Pseudomonadati</taxon>
        <taxon>Pseudomonadota</taxon>
        <taxon>Alphaproteobacteria</taxon>
        <taxon>Hyphomicrobiales</taxon>
        <taxon>Aurantimonadaceae</taxon>
        <taxon>Aureimonas</taxon>
    </lineage>
</organism>
<protein>
    <submittedName>
        <fullName evidence="9">Methyl-accepting chemotaxis protein</fullName>
    </submittedName>
</protein>
<evidence type="ECO:0000256" key="2">
    <source>
        <dbReference type="ARBA" id="ARBA00022500"/>
    </source>
</evidence>
<sequence length="570" mass="60153">MSMIETMRLRAGFITTVLLWINFTLILLRLTGGSTGDPLLLVGGGFALALVGTVTWKLDPIGPTTRTMSGVVQAALVALLLYSFTGSPLQSDIHLYFFAILAICTAWIDWRPIVTFTLFTAVHHLFLSLVLPAMVFPGEVNLARVPIHAAILLLEAGVLMLIVHALRKAFQETYSAMESSSAAQRQAAELHAEAEKARNVSDALRLKHDEATEARLTALQAFIAEIEFGFAQLSEGNLTVRLKQPCSPEYERIQVLFNESVGELEQAFGAVARTVRAIRAGLSEITTASNDLAQRTEKQAATLEETVAALGQVNAAINATASSVGQAQTSASTAQINAQKGGEVVGHAIAAMAEIERSSTQIAKIIGVIDEIAFQTNLLALNAGVEAARAGEAGKGFAVVAHEVRGLAQRSAEAAKEIKILIATSSAQVDRGVGLVSSSGGSLEEIVGQVKAMAEVVSVIADSAREQAGSLGEVCAAADQMDRVTQQNAAMVEETTAAAQNLTFETDRLGAMIERFKIDGGTPPKSSSVDFAAKGLNPVSIPNAVPQLRSRGLGGAALSQAADHDDWEAF</sequence>
<feature type="domain" description="Methyl-accepting transducer" evidence="7">
    <location>
        <begin position="274"/>
        <end position="503"/>
    </location>
</feature>
<evidence type="ECO:0000259" key="8">
    <source>
        <dbReference type="PROSITE" id="PS50885"/>
    </source>
</evidence>
<feature type="transmembrane region" description="Helical" evidence="6">
    <location>
        <begin position="38"/>
        <end position="56"/>
    </location>
</feature>
<dbReference type="InterPro" id="IPR004089">
    <property type="entry name" value="MCPsignal_dom"/>
</dbReference>
<dbReference type="SMART" id="SM00283">
    <property type="entry name" value="MA"/>
    <property type="match status" value="1"/>
</dbReference>
<evidence type="ECO:0000259" key="7">
    <source>
        <dbReference type="PROSITE" id="PS50111"/>
    </source>
</evidence>
<dbReference type="PANTHER" id="PTHR43531">
    <property type="entry name" value="PROTEIN ICFG"/>
    <property type="match status" value="1"/>
</dbReference>
<keyword evidence="6" id="KW-1133">Transmembrane helix</keyword>
<proteinExistence type="inferred from homology"/>
<dbReference type="PANTHER" id="PTHR43531:SF11">
    <property type="entry name" value="METHYL-ACCEPTING CHEMOTAXIS PROTEIN 3"/>
    <property type="match status" value="1"/>
</dbReference>
<evidence type="ECO:0000256" key="4">
    <source>
        <dbReference type="PROSITE-ProRule" id="PRU00284"/>
    </source>
</evidence>
<dbReference type="Pfam" id="PF00015">
    <property type="entry name" value="MCPsignal"/>
    <property type="match status" value="1"/>
</dbReference>
<evidence type="ECO:0000256" key="1">
    <source>
        <dbReference type="ARBA" id="ARBA00004370"/>
    </source>
</evidence>
<dbReference type="InterPro" id="IPR003660">
    <property type="entry name" value="HAMP_dom"/>
</dbReference>
<reference evidence="9" key="1">
    <citation type="journal article" date="2014" name="Int. J. Syst. Evol. Microbiol.">
        <title>Complete genome sequence of Corynebacterium casei LMG S-19264T (=DSM 44701T), isolated from a smear-ripened cheese.</title>
        <authorList>
            <consortium name="US DOE Joint Genome Institute (JGI-PGF)"/>
            <person name="Walter F."/>
            <person name="Albersmeier A."/>
            <person name="Kalinowski J."/>
            <person name="Ruckert C."/>
        </authorList>
    </citation>
    <scope>NUCLEOTIDE SEQUENCE</scope>
    <source>
        <strain evidence="9">CGMCC 1.15367</strain>
    </source>
</reference>
<feature type="transmembrane region" description="Helical" evidence="6">
    <location>
        <begin position="117"/>
        <end position="135"/>
    </location>
</feature>
<dbReference type="GO" id="GO:0016020">
    <property type="term" value="C:membrane"/>
    <property type="evidence" value="ECO:0007669"/>
    <property type="project" value="UniProtKB-SubCell"/>
</dbReference>
<keyword evidence="6" id="KW-0812">Transmembrane</keyword>
<dbReference type="SUPFAM" id="SSF58104">
    <property type="entry name" value="Methyl-accepting chemotaxis protein (MCP) signaling domain"/>
    <property type="match status" value="1"/>
</dbReference>
<dbReference type="AlphaFoldDB" id="A0A917E5A9"/>
<accession>A0A917E5A9</accession>
<keyword evidence="4" id="KW-0807">Transducer</keyword>
<keyword evidence="2" id="KW-0145">Chemotaxis</keyword>
<dbReference type="RefSeq" id="WP_188909015.1">
    <property type="nucleotide sequence ID" value="NZ_BMIQ01000003.1"/>
</dbReference>
<evidence type="ECO:0000256" key="6">
    <source>
        <dbReference type="SAM" id="Phobius"/>
    </source>
</evidence>
<keyword evidence="6" id="KW-0472">Membrane</keyword>
<evidence type="ECO:0000313" key="9">
    <source>
        <dbReference type="EMBL" id="GGE05567.1"/>
    </source>
</evidence>
<dbReference type="Gene3D" id="1.10.287.950">
    <property type="entry name" value="Methyl-accepting chemotaxis protein"/>
    <property type="match status" value="1"/>
</dbReference>
<feature type="domain" description="HAMP" evidence="8">
    <location>
        <begin position="231"/>
        <end position="269"/>
    </location>
</feature>
<dbReference type="PROSITE" id="PS50885">
    <property type="entry name" value="HAMP"/>
    <property type="match status" value="1"/>
</dbReference>
<dbReference type="InterPro" id="IPR004090">
    <property type="entry name" value="Chemotax_Me-accpt_rcpt"/>
</dbReference>
<feature type="transmembrane region" description="Helical" evidence="6">
    <location>
        <begin position="68"/>
        <end position="87"/>
    </location>
</feature>
<dbReference type="GO" id="GO:0004888">
    <property type="term" value="F:transmembrane signaling receptor activity"/>
    <property type="evidence" value="ECO:0007669"/>
    <property type="project" value="InterPro"/>
</dbReference>
<dbReference type="GO" id="GO:0006935">
    <property type="term" value="P:chemotaxis"/>
    <property type="evidence" value="ECO:0007669"/>
    <property type="project" value="UniProtKB-KW"/>
</dbReference>
<dbReference type="EMBL" id="BMIQ01000003">
    <property type="protein sequence ID" value="GGE05567.1"/>
    <property type="molecule type" value="Genomic_DNA"/>
</dbReference>
<dbReference type="FunFam" id="1.10.287.950:FF:000001">
    <property type="entry name" value="Methyl-accepting chemotaxis sensory transducer"/>
    <property type="match status" value="1"/>
</dbReference>
<comment type="caution">
    <text evidence="9">The sequence shown here is derived from an EMBL/GenBank/DDBJ whole genome shotgun (WGS) entry which is preliminary data.</text>
</comment>
<feature type="coiled-coil region" evidence="5">
    <location>
        <begin position="180"/>
        <end position="207"/>
    </location>
</feature>
<dbReference type="PRINTS" id="PR00260">
    <property type="entry name" value="CHEMTRNSDUCR"/>
</dbReference>
<evidence type="ECO:0000256" key="3">
    <source>
        <dbReference type="ARBA" id="ARBA00029447"/>
    </source>
</evidence>
<dbReference type="Proteomes" id="UP000644699">
    <property type="component" value="Unassembled WGS sequence"/>
</dbReference>
<keyword evidence="5" id="KW-0175">Coiled coil</keyword>
<dbReference type="PROSITE" id="PS50111">
    <property type="entry name" value="CHEMOTAXIS_TRANSDUC_2"/>
    <property type="match status" value="1"/>
</dbReference>
<dbReference type="GO" id="GO:0007165">
    <property type="term" value="P:signal transduction"/>
    <property type="evidence" value="ECO:0007669"/>
    <property type="project" value="UniProtKB-KW"/>
</dbReference>